<evidence type="ECO:0000256" key="1">
    <source>
        <dbReference type="SAM" id="MobiDB-lite"/>
    </source>
</evidence>
<reference evidence="2 3" key="1">
    <citation type="journal article" date="2016" name="Nat. Commun.">
        <title>Thousands of microbial genomes shed light on interconnected biogeochemical processes in an aquifer system.</title>
        <authorList>
            <person name="Anantharaman K."/>
            <person name="Brown C.T."/>
            <person name="Hug L.A."/>
            <person name="Sharon I."/>
            <person name="Castelle C.J."/>
            <person name="Probst A.J."/>
            <person name="Thomas B.C."/>
            <person name="Singh A."/>
            <person name="Wilkins M.J."/>
            <person name="Karaoz U."/>
            <person name="Brodie E.L."/>
            <person name="Williams K.H."/>
            <person name="Hubbard S.S."/>
            <person name="Banfield J.F."/>
        </authorList>
    </citation>
    <scope>NUCLEOTIDE SEQUENCE [LARGE SCALE GENOMIC DNA]</scope>
</reference>
<accession>A0A1F6D9N8</accession>
<dbReference type="EMBL" id="MFKX01000007">
    <property type="protein sequence ID" value="OGG58037.1"/>
    <property type="molecule type" value="Genomic_DNA"/>
</dbReference>
<dbReference type="PANTHER" id="PTHR39189:SF1">
    <property type="entry name" value="UPF0173 METAL-DEPENDENT HYDROLASE YTKL"/>
    <property type="match status" value="1"/>
</dbReference>
<feature type="region of interest" description="Disordered" evidence="1">
    <location>
        <begin position="78"/>
        <end position="98"/>
    </location>
</feature>
<dbReference type="AlphaFoldDB" id="A0A1F6D9N8"/>
<evidence type="ECO:0008006" key="4">
    <source>
        <dbReference type="Google" id="ProtNLM"/>
    </source>
</evidence>
<dbReference type="Gene3D" id="3.60.15.10">
    <property type="entry name" value="Ribonuclease Z/Hydroxyacylglutathione hydrolase-like"/>
    <property type="match status" value="1"/>
</dbReference>
<proteinExistence type="predicted"/>
<evidence type="ECO:0000313" key="3">
    <source>
        <dbReference type="Proteomes" id="UP000177958"/>
    </source>
</evidence>
<dbReference type="SUPFAM" id="SSF56281">
    <property type="entry name" value="Metallo-hydrolase/oxidoreductase"/>
    <property type="match status" value="1"/>
</dbReference>
<sequence>MRAGAGGPARRSFRSSGYYSRTYERMILTYHEGACIRAQAGETTIVFGPVSKASKNFKPVNFSADVAFVSLNHPDMNGSEDLRRPRLESSASNGAGNQPFIISGPGEYEVKDITAAGFSSGSKYGGEAKTNTVYSVHFDGLSLMYLGALGDMDLPPEVLEMDAPDILIIPVGGSGALSPAEAHKLAVKLEAKIVIPVLWDDTSLKQFLKEAGESAKPTDKLTVKPRDVVGKENEVVVLSS</sequence>
<dbReference type="PANTHER" id="PTHR39189">
    <property type="entry name" value="UPF0173 METAL-DEPENDENT HYDROLASE YTKL"/>
    <property type="match status" value="1"/>
</dbReference>
<protein>
    <recommendedName>
        <fullName evidence="4">Lactamase</fullName>
    </recommendedName>
</protein>
<gene>
    <name evidence="2" type="ORF">A2853_00905</name>
</gene>
<name>A0A1F6D9N8_9BACT</name>
<evidence type="ECO:0000313" key="2">
    <source>
        <dbReference type="EMBL" id="OGG58037.1"/>
    </source>
</evidence>
<organism evidence="2 3">
    <name type="scientific">Candidatus Kaiserbacteria bacterium RIFCSPHIGHO2_01_FULL_55_17</name>
    <dbReference type="NCBI Taxonomy" id="1798484"/>
    <lineage>
        <taxon>Bacteria</taxon>
        <taxon>Candidatus Kaiseribacteriota</taxon>
    </lineage>
</organism>
<dbReference type="InterPro" id="IPR036866">
    <property type="entry name" value="RibonucZ/Hydroxyglut_hydro"/>
</dbReference>
<comment type="caution">
    <text evidence="2">The sequence shown here is derived from an EMBL/GenBank/DDBJ whole genome shotgun (WGS) entry which is preliminary data.</text>
</comment>
<dbReference type="Pfam" id="PF13483">
    <property type="entry name" value="Lactamase_B_3"/>
    <property type="match status" value="1"/>
</dbReference>
<dbReference type="Proteomes" id="UP000177958">
    <property type="component" value="Unassembled WGS sequence"/>
</dbReference>